<accession>A0A6P7F275</accession>
<dbReference type="Pfam" id="PF16984">
    <property type="entry name" value="Grp7_allergen"/>
    <property type="match status" value="1"/>
</dbReference>
<dbReference type="PANTHER" id="PTHR11008">
    <property type="entry name" value="PROTEIN TAKEOUT-LIKE PROTEIN"/>
    <property type="match status" value="1"/>
</dbReference>
<dbReference type="Proteomes" id="UP001652700">
    <property type="component" value="Unplaced"/>
</dbReference>
<evidence type="ECO:0000256" key="1">
    <source>
        <dbReference type="SAM" id="SignalP"/>
    </source>
</evidence>
<reference evidence="2" key="2">
    <citation type="submission" date="2025-05" db="UniProtKB">
        <authorList>
            <consortium name="EnsemblMetazoa"/>
        </authorList>
    </citation>
    <scope>IDENTIFICATION</scope>
</reference>
<dbReference type="Pfam" id="PF06585">
    <property type="entry name" value="JHBP"/>
    <property type="match status" value="1"/>
</dbReference>
<dbReference type="InParanoid" id="A0A6P7F275"/>
<dbReference type="SMART" id="SM00700">
    <property type="entry name" value="JHBP"/>
    <property type="match status" value="1"/>
</dbReference>
<keyword evidence="3" id="KW-1185">Reference proteome</keyword>
<reference evidence="4" key="1">
    <citation type="submission" date="2025-04" db="UniProtKB">
        <authorList>
            <consortium name="RefSeq"/>
        </authorList>
    </citation>
    <scope>IDENTIFICATION</scope>
    <source>
        <tissue evidence="4">Whole insect</tissue>
    </source>
</reference>
<dbReference type="InterPro" id="IPR038606">
    <property type="entry name" value="To_sf"/>
</dbReference>
<dbReference type="FunCoup" id="A0A6P7F275">
    <property type="interactions" value="1"/>
</dbReference>
<dbReference type="InterPro" id="IPR010562">
    <property type="entry name" value="Haemolymph_juvenile_hormone-bd"/>
</dbReference>
<dbReference type="RefSeq" id="XP_028128003.1">
    <property type="nucleotide sequence ID" value="XM_028272202.1"/>
</dbReference>
<dbReference type="InterPro" id="IPR038602">
    <property type="entry name" value="Mite_allergen_7_sf"/>
</dbReference>
<dbReference type="KEGG" id="dvv:114324382"/>
<dbReference type="InterPro" id="IPR020234">
    <property type="entry name" value="Mite_allergen_group-7"/>
</dbReference>
<sequence length="450" mass="50534">MDTKVFITMWRIKSMNMKFVYLFIVVCVVRGDAAVPATGSAAELYPNQTLTSEKKLSETILEVLNHYKQKDPLGIPGAPIPDPMPLPDMSKSFSVGRMFFKNMKLHGLRKFRIQHVSVDVTKMKLEATLSIDALTTKGNYTLRSLFSRGAGPFTVKLTKVVVTAIATMEVQVDGTLEAQDMDMDLKIANIDMDFKGMGVLQGVVNSVGTFFFDSMKPFVLREANTNMRADINKEIKKMGKTFPNSISPFDQLIFDIRNKVRGMGYDPFLAPDYNTTAGIFEINLSNTWVYGLASFHRTKDIKFEMKNRSINALLEVGTGKLLGTSNWDVNVVAGILSKDGSVEFSVDYFKVHINISQNMDTSIPPSLEDIQLELGNIQIRFDGLGTVDYLIEFGVNVIPNLLRYQIMDAVEKPIKFKIQEALNQITIEKLIKQNAEQLDTGRFDNMQIII</sequence>
<dbReference type="Gene3D" id="3.15.10.30">
    <property type="entry name" value="Haemolymph juvenile hormone binding protein"/>
    <property type="match status" value="1"/>
</dbReference>
<protein>
    <submittedName>
        <fullName evidence="4">Uncharacterized protein LOC114324382</fullName>
    </submittedName>
</protein>
<dbReference type="Gene3D" id="3.15.10.50">
    <property type="match status" value="1"/>
</dbReference>
<evidence type="ECO:0000313" key="3">
    <source>
        <dbReference type="Proteomes" id="UP001652700"/>
    </source>
</evidence>
<dbReference type="EnsemblMetazoa" id="XM_028272202.2">
    <property type="protein sequence ID" value="XP_028128003.1"/>
    <property type="gene ID" value="LOC114324382"/>
</dbReference>
<keyword evidence="1" id="KW-0732">Signal</keyword>
<evidence type="ECO:0000313" key="2">
    <source>
        <dbReference type="EnsemblMetazoa" id="XP_028128003.1"/>
    </source>
</evidence>
<evidence type="ECO:0000313" key="4">
    <source>
        <dbReference type="RefSeq" id="XP_028128003.1"/>
    </source>
</evidence>
<name>A0A6P7F275_DIAVI</name>
<feature type="signal peptide" evidence="1">
    <location>
        <begin position="1"/>
        <end position="33"/>
    </location>
</feature>
<dbReference type="OrthoDB" id="6412801at2759"/>
<organism evidence="4">
    <name type="scientific">Diabrotica virgifera virgifera</name>
    <name type="common">western corn rootworm</name>
    <dbReference type="NCBI Taxonomy" id="50390"/>
    <lineage>
        <taxon>Eukaryota</taxon>
        <taxon>Metazoa</taxon>
        <taxon>Ecdysozoa</taxon>
        <taxon>Arthropoda</taxon>
        <taxon>Hexapoda</taxon>
        <taxon>Insecta</taxon>
        <taxon>Pterygota</taxon>
        <taxon>Neoptera</taxon>
        <taxon>Endopterygota</taxon>
        <taxon>Coleoptera</taxon>
        <taxon>Polyphaga</taxon>
        <taxon>Cucujiformia</taxon>
        <taxon>Chrysomeloidea</taxon>
        <taxon>Chrysomelidae</taxon>
        <taxon>Galerucinae</taxon>
        <taxon>Diabroticina</taxon>
        <taxon>Diabroticites</taxon>
        <taxon>Diabrotica</taxon>
    </lineage>
</organism>
<dbReference type="GeneID" id="114324382"/>
<dbReference type="PANTHER" id="PTHR11008:SF13">
    <property type="entry name" value="FI04421P"/>
    <property type="match status" value="1"/>
</dbReference>
<dbReference type="AlphaFoldDB" id="A0A6P7F275"/>
<proteinExistence type="predicted"/>
<gene>
    <name evidence="4" type="primary">LOC114324382</name>
</gene>
<feature type="chain" id="PRO_5027657642" evidence="1">
    <location>
        <begin position="34"/>
        <end position="450"/>
    </location>
</feature>